<sequence length="489" mass="55669">MEANTDNTSSQSQSQSQQLEDEDRLSTLTDDILLSILGRVSLPTAASTCVLSTRWRHLPWCLPELSINVKEFLSGPCRDPAEADDMEEAMVSLTKATRSFLTDDHQRESTISSLHLTLYLINAFLCEIGSLLGDAIESGLLKDLDLSLLDETKPGACSDEDRLQRAQEMGTFFGAYPSVLCCLTKLSLHNANFNKLDMHHVLFDCCKQLKHLSLCHCDTGANSVFKIDAPNSKLCVLETEKCRFERIDLVCLPKLEKFACFTWESEYVPVTFGFVPSLGKIKLACGATYDQSPFKLSELLHGTSVHTLTLDFEGEILWLQPEMEELRTAFNKLKKLSLRGIFVEFDMLWMTAFLVAAPSLETLRIQVWEHACDVGEFRGGIYRDRRTPQWEMRFDSSDNRLLKELEFGGFRSLEQQFTFIRSLLERSANLQKIILRGDEDCCYCDALDASLRPSKFSKKKDDQEMVVERIRDGIFSPEIIFDEYWSLNI</sequence>
<evidence type="ECO:0000313" key="2">
    <source>
        <dbReference type="Proteomes" id="UP001732700"/>
    </source>
</evidence>
<proteinExistence type="predicted"/>
<dbReference type="EnsemblPlants" id="AVESA.00010b.r2.4AG0618700.1">
    <property type="protein sequence ID" value="AVESA.00010b.r2.4AG0618700.1.CDS"/>
    <property type="gene ID" value="AVESA.00010b.r2.4AG0618700"/>
</dbReference>
<protein>
    <submittedName>
        <fullName evidence="1">Uncharacterized protein</fullName>
    </submittedName>
</protein>
<accession>A0ACD5WHD4</accession>
<organism evidence="1 2">
    <name type="scientific">Avena sativa</name>
    <name type="common">Oat</name>
    <dbReference type="NCBI Taxonomy" id="4498"/>
    <lineage>
        <taxon>Eukaryota</taxon>
        <taxon>Viridiplantae</taxon>
        <taxon>Streptophyta</taxon>
        <taxon>Embryophyta</taxon>
        <taxon>Tracheophyta</taxon>
        <taxon>Spermatophyta</taxon>
        <taxon>Magnoliopsida</taxon>
        <taxon>Liliopsida</taxon>
        <taxon>Poales</taxon>
        <taxon>Poaceae</taxon>
        <taxon>BOP clade</taxon>
        <taxon>Pooideae</taxon>
        <taxon>Poodae</taxon>
        <taxon>Poeae</taxon>
        <taxon>Poeae Chloroplast Group 1 (Aveneae type)</taxon>
        <taxon>Aveninae</taxon>
        <taxon>Avena</taxon>
    </lineage>
</organism>
<keyword evidence="2" id="KW-1185">Reference proteome</keyword>
<evidence type="ECO:0000313" key="1">
    <source>
        <dbReference type="EnsemblPlants" id="AVESA.00010b.r2.4AG0618700.1.CDS"/>
    </source>
</evidence>
<name>A0ACD5WHD4_AVESA</name>
<reference evidence="1" key="2">
    <citation type="submission" date="2025-09" db="UniProtKB">
        <authorList>
            <consortium name="EnsemblPlants"/>
        </authorList>
    </citation>
    <scope>IDENTIFICATION</scope>
</reference>
<reference evidence="1" key="1">
    <citation type="submission" date="2021-05" db="EMBL/GenBank/DDBJ databases">
        <authorList>
            <person name="Scholz U."/>
            <person name="Mascher M."/>
            <person name="Fiebig A."/>
        </authorList>
    </citation>
    <scope>NUCLEOTIDE SEQUENCE [LARGE SCALE GENOMIC DNA]</scope>
</reference>
<dbReference type="Proteomes" id="UP001732700">
    <property type="component" value="Chromosome 4A"/>
</dbReference>